<feature type="compositionally biased region" description="Gly residues" evidence="2">
    <location>
        <begin position="396"/>
        <end position="426"/>
    </location>
</feature>
<sequence>MAESILQSLGDIGYRCTEIDKATLETALDEGPKNILYTEIVTYLTNELKVLCKIDEQVNTITAPEDSISFLMELSSFLKELGCPYVSLTQGHISDRLSDTNATTLLLDYLITELMAARILYDTKPDTNKIELKVQETPQAANMKKILTILRFPKPPANISMQTLFSKLLPTVEQAIKKAGNDIIGTPIFNLSLTDKQWHILNQVLHDLHDEYTIRREMLLKRLDCTIQSFQWSDKMKSKDEMIDNVYSEKRKQLRVEPNVKMSDLISAREDLAIIEKTSNASVRRNTKSAINRVIIGNVPDRGGRTNELAPPPPEMPSWQQRSSGPPQGGGRGGGQGSRGRGGYSGGGGMQPSNNYNDYNRGGGGGFSDYNRGGGSDYNRGGGSNYSRGGSSDFNRGGGSNFNRGGGNDYTRGGGGSDYNRGGGGNDYNRGGNDYSRGGNDYSKGGNDYNRGGSDYNRSGSDYNRGGSDYNRGGSGNDYNRGGGGNDYNRGGSGYNRGGGGGGSSSYNRGGGSGSYGSDRGSSASFNKGSNSDLSMSSYGGGSSQNSNQKFGSYTGFDSAGSYGGYQDYSSNEPKRAKTYDYFQNQKSTYADQYVQESQHNQQYQPKRGGRSGYNRGGGSSGGGRY</sequence>
<keyword evidence="4" id="KW-1185">Reference proteome</keyword>
<evidence type="ECO:0000256" key="1">
    <source>
        <dbReference type="ARBA" id="ARBA00007218"/>
    </source>
</evidence>
<feature type="region of interest" description="Disordered" evidence="2">
    <location>
        <begin position="295"/>
        <end position="361"/>
    </location>
</feature>
<dbReference type="Pfam" id="PF10239">
    <property type="entry name" value="DUF2465"/>
    <property type="match status" value="1"/>
</dbReference>
<evidence type="ECO:0000313" key="3">
    <source>
        <dbReference type="EMBL" id="KAK9751594.1"/>
    </source>
</evidence>
<feature type="compositionally biased region" description="Low complexity" evidence="2">
    <location>
        <begin position="385"/>
        <end position="395"/>
    </location>
</feature>
<dbReference type="PANTHER" id="PTHR31353">
    <property type="entry name" value="FAM98"/>
    <property type="match status" value="1"/>
</dbReference>
<reference evidence="3 4" key="1">
    <citation type="journal article" date="2024" name="BMC Genomics">
        <title>De novo assembly and annotation of Popillia japonica's genome with initial clues to its potential as an invasive pest.</title>
        <authorList>
            <person name="Cucini C."/>
            <person name="Boschi S."/>
            <person name="Funari R."/>
            <person name="Cardaioli E."/>
            <person name="Iannotti N."/>
            <person name="Marturano G."/>
            <person name="Paoli F."/>
            <person name="Bruttini M."/>
            <person name="Carapelli A."/>
            <person name="Frati F."/>
            <person name="Nardi F."/>
        </authorList>
    </citation>
    <scope>NUCLEOTIDE SEQUENCE [LARGE SCALE GENOMIC DNA]</scope>
    <source>
        <strain evidence="3">DMR45628</strain>
    </source>
</reference>
<feature type="compositionally biased region" description="Gly residues" evidence="2">
    <location>
        <begin position="473"/>
        <end position="515"/>
    </location>
</feature>
<evidence type="ECO:0000313" key="4">
    <source>
        <dbReference type="Proteomes" id="UP001458880"/>
    </source>
</evidence>
<feature type="compositionally biased region" description="Low complexity" evidence="2">
    <location>
        <begin position="532"/>
        <end position="553"/>
    </location>
</feature>
<comment type="caution">
    <text evidence="3">The sequence shown here is derived from an EMBL/GenBank/DDBJ whole genome shotgun (WGS) entry which is preliminary data.</text>
</comment>
<evidence type="ECO:0000256" key="2">
    <source>
        <dbReference type="SAM" id="MobiDB-lite"/>
    </source>
</evidence>
<feature type="compositionally biased region" description="Gly residues" evidence="2">
    <location>
        <begin position="327"/>
        <end position="350"/>
    </location>
</feature>
<feature type="region of interest" description="Disordered" evidence="2">
    <location>
        <begin position="376"/>
        <end position="626"/>
    </location>
</feature>
<evidence type="ECO:0008006" key="5">
    <source>
        <dbReference type="Google" id="ProtNLM"/>
    </source>
</evidence>
<dbReference type="GO" id="GO:0072669">
    <property type="term" value="C:tRNA-splicing ligase complex"/>
    <property type="evidence" value="ECO:0007669"/>
    <property type="project" value="TreeGrafter"/>
</dbReference>
<name>A0AAW1MYX8_POPJA</name>
<gene>
    <name evidence="3" type="ORF">QE152_g4908</name>
</gene>
<accession>A0AAW1MYX8</accession>
<organism evidence="3 4">
    <name type="scientific">Popillia japonica</name>
    <name type="common">Japanese beetle</name>
    <dbReference type="NCBI Taxonomy" id="7064"/>
    <lineage>
        <taxon>Eukaryota</taxon>
        <taxon>Metazoa</taxon>
        <taxon>Ecdysozoa</taxon>
        <taxon>Arthropoda</taxon>
        <taxon>Hexapoda</taxon>
        <taxon>Insecta</taxon>
        <taxon>Pterygota</taxon>
        <taxon>Neoptera</taxon>
        <taxon>Endopterygota</taxon>
        <taxon>Coleoptera</taxon>
        <taxon>Polyphaga</taxon>
        <taxon>Scarabaeiformia</taxon>
        <taxon>Scarabaeidae</taxon>
        <taxon>Rutelinae</taxon>
        <taxon>Popillia</taxon>
    </lineage>
</organism>
<feature type="compositionally biased region" description="Low complexity" evidence="2">
    <location>
        <begin position="427"/>
        <end position="436"/>
    </location>
</feature>
<dbReference type="Proteomes" id="UP001458880">
    <property type="component" value="Unassembled WGS sequence"/>
</dbReference>
<protein>
    <recommendedName>
        <fullName evidence="5">Protein FAM98A</fullName>
    </recommendedName>
</protein>
<dbReference type="EMBL" id="JASPKY010000027">
    <property type="protein sequence ID" value="KAK9751594.1"/>
    <property type="molecule type" value="Genomic_DNA"/>
</dbReference>
<dbReference type="AlphaFoldDB" id="A0AAW1MYX8"/>
<proteinExistence type="inferred from homology"/>
<feature type="compositionally biased region" description="Polar residues" evidence="2">
    <location>
        <begin position="582"/>
        <end position="605"/>
    </location>
</feature>
<dbReference type="PANTHER" id="PTHR31353:SF1">
    <property type="entry name" value="PROTEIN FAM98B"/>
    <property type="match status" value="1"/>
</dbReference>
<comment type="similarity">
    <text evidence="1">Belongs to the FAM98 family.</text>
</comment>
<feature type="compositionally biased region" description="Gly residues" evidence="2">
    <location>
        <begin position="611"/>
        <end position="626"/>
    </location>
</feature>
<dbReference type="InterPro" id="IPR018797">
    <property type="entry name" value="FAM98"/>
</dbReference>